<dbReference type="Gene3D" id="3.40.50.300">
    <property type="entry name" value="P-loop containing nucleotide triphosphate hydrolases"/>
    <property type="match status" value="1"/>
</dbReference>
<accession>A0A941EQG2</accession>
<keyword evidence="2" id="KW-1185">Reference proteome</keyword>
<proteinExistence type="predicted"/>
<protein>
    <submittedName>
        <fullName evidence="1">Uncharacterized protein</fullName>
    </submittedName>
</protein>
<dbReference type="Proteomes" id="UP000675781">
    <property type="component" value="Unassembled WGS sequence"/>
</dbReference>
<sequence length="387" mass="40933">MKERRCQDDDVQHVWTVGASCLFQEERPGPQELDTGSEDHSIWVERQAAVQATFVQKILVDLDGDASRIGAAAERCRTHVTEHGSASEMGSAYARAASLCVRALDLLKESGADTDTHIRDLILAHCRHDATIAFLGGATGIRELAAERLRADLEVLNEQAISSLRLLPETLNYPGPSYDPETGLFETGTDADGNRISWRLHQPGGGVEHGVIVGPAGSGKSNLVSILIVEALHSLRFLLLLADPSGRGQLPGPFAKVAYQGAGDAPGTLKLLRGALAIVRHRAKASGQVEPTPERAGLLLVIEECQHVFTPYAEATRIAETIINKGAAAGVALVVTAPSSNLEHFGSSELLRAGLARGNSAVMGGPDMLGQSLTLQNAAAAGPGQHR</sequence>
<gene>
    <name evidence="1" type="ORF">KDL01_08280</name>
</gene>
<evidence type="ECO:0000313" key="2">
    <source>
        <dbReference type="Proteomes" id="UP000675781"/>
    </source>
</evidence>
<dbReference type="EMBL" id="JAGSOG010000026">
    <property type="protein sequence ID" value="MBR7833259.1"/>
    <property type="molecule type" value="Genomic_DNA"/>
</dbReference>
<dbReference type="InterPro" id="IPR027417">
    <property type="entry name" value="P-loop_NTPase"/>
</dbReference>
<dbReference type="AlphaFoldDB" id="A0A941EQG2"/>
<organism evidence="1 2">
    <name type="scientific">Actinospica durhamensis</name>
    <dbReference type="NCBI Taxonomy" id="1508375"/>
    <lineage>
        <taxon>Bacteria</taxon>
        <taxon>Bacillati</taxon>
        <taxon>Actinomycetota</taxon>
        <taxon>Actinomycetes</taxon>
        <taxon>Catenulisporales</taxon>
        <taxon>Actinospicaceae</taxon>
        <taxon>Actinospica</taxon>
    </lineage>
</organism>
<dbReference type="RefSeq" id="WP_212527782.1">
    <property type="nucleotide sequence ID" value="NZ_JAGSOG010000026.1"/>
</dbReference>
<dbReference type="PROSITE" id="PS51257">
    <property type="entry name" value="PROKAR_LIPOPROTEIN"/>
    <property type="match status" value="1"/>
</dbReference>
<comment type="caution">
    <text evidence="1">The sequence shown here is derived from an EMBL/GenBank/DDBJ whole genome shotgun (WGS) entry which is preliminary data.</text>
</comment>
<evidence type="ECO:0000313" key="1">
    <source>
        <dbReference type="EMBL" id="MBR7833259.1"/>
    </source>
</evidence>
<dbReference type="SUPFAM" id="SSF52540">
    <property type="entry name" value="P-loop containing nucleoside triphosphate hydrolases"/>
    <property type="match status" value="1"/>
</dbReference>
<reference evidence="1" key="1">
    <citation type="submission" date="2021-04" db="EMBL/GenBank/DDBJ databases">
        <title>Genome based classification of Actinospica acidithermotolerans sp. nov., an actinobacterium isolated from an Indonesian hot spring.</title>
        <authorList>
            <person name="Kusuma A.B."/>
            <person name="Putra K.E."/>
            <person name="Nafisah S."/>
            <person name="Loh J."/>
            <person name="Nouioui I."/>
            <person name="Goodfellow M."/>
        </authorList>
    </citation>
    <scope>NUCLEOTIDE SEQUENCE</scope>
    <source>
        <strain evidence="1">CSCA 57</strain>
    </source>
</reference>
<name>A0A941EQG2_9ACTN</name>